<feature type="non-terminal residue" evidence="1">
    <location>
        <position position="1"/>
    </location>
</feature>
<protein>
    <submittedName>
        <fullName evidence="1">Uncharacterized protein</fullName>
    </submittedName>
</protein>
<sequence>HTLVTRLVLRCPRIAFVQYLSLTHLNTHRGLISTFWPKQLFEFCSRTSVSC</sequence>
<evidence type="ECO:0000313" key="1">
    <source>
        <dbReference type="EMBL" id="VUZ44474.1"/>
    </source>
</evidence>
<accession>A0A564YD61</accession>
<proteinExistence type="predicted"/>
<organism evidence="1 2">
    <name type="scientific">Hymenolepis diminuta</name>
    <name type="common">Rat tapeworm</name>
    <dbReference type="NCBI Taxonomy" id="6216"/>
    <lineage>
        <taxon>Eukaryota</taxon>
        <taxon>Metazoa</taxon>
        <taxon>Spiralia</taxon>
        <taxon>Lophotrochozoa</taxon>
        <taxon>Platyhelminthes</taxon>
        <taxon>Cestoda</taxon>
        <taxon>Eucestoda</taxon>
        <taxon>Cyclophyllidea</taxon>
        <taxon>Hymenolepididae</taxon>
        <taxon>Hymenolepis</taxon>
    </lineage>
</organism>
<dbReference type="Proteomes" id="UP000321570">
    <property type="component" value="Unassembled WGS sequence"/>
</dbReference>
<evidence type="ECO:0000313" key="2">
    <source>
        <dbReference type="Proteomes" id="UP000321570"/>
    </source>
</evidence>
<reference evidence="1 2" key="1">
    <citation type="submission" date="2019-07" db="EMBL/GenBank/DDBJ databases">
        <authorList>
            <person name="Jastrzebski P J."/>
            <person name="Paukszto L."/>
            <person name="Jastrzebski P J."/>
        </authorList>
    </citation>
    <scope>NUCLEOTIDE SEQUENCE [LARGE SCALE GENOMIC DNA]</scope>
    <source>
        <strain evidence="1 2">WMS-il1</strain>
    </source>
</reference>
<dbReference type="EMBL" id="CABIJS010000123">
    <property type="protein sequence ID" value="VUZ44474.1"/>
    <property type="molecule type" value="Genomic_DNA"/>
</dbReference>
<gene>
    <name evidence="1" type="ORF">WMSIL1_LOCUS4588</name>
</gene>
<keyword evidence="2" id="KW-1185">Reference proteome</keyword>
<dbReference type="AlphaFoldDB" id="A0A564YD61"/>
<name>A0A564YD61_HYMDI</name>